<gene>
    <name evidence="1" type="ORF">PHYBLDRAFT_174429</name>
</gene>
<reference evidence="2" key="1">
    <citation type="submission" date="2015-06" db="EMBL/GenBank/DDBJ databases">
        <title>Expansion of signal transduction pathways in fungi by whole-genome duplication.</title>
        <authorList>
            <consortium name="DOE Joint Genome Institute"/>
            <person name="Corrochano L.M."/>
            <person name="Kuo A."/>
            <person name="Marcet-Houben M."/>
            <person name="Polaino S."/>
            <person name="Salamov A."/>
            <person name="Villalobos J.M."/>
            <person name="Alvarez M.I."/>
            <person name="Avalos J."/>
            <person name="Benito E.P."/>
            <person name="Benoit I."/>
            <person name="Burger G."/>
            <person name="Camino L.P."/>
            <person name="Canovas D."/>
            <person name="Cerda-Olmedo E."/>
            <person name="Cheng J.-F."/>
            <person name="Dominguez A."/>
            <person name="Elias M."/>
            <person name="Eslava A.P."/>
            <person name="Glaser F."/>
            <person name="Grimwood J."/>
            <person name="Gutierrez G."/>
            <person name="Heitman J."/>
            <person name="Henrissat B."/>
            <person name="Iturriaga E.A."/>
            <person name="Lang B.F."/>
            <person name="Lavin J.L."/>
            <person name="Lee S."/>
            <person name="Li W."/>
            <person name="Lindquist E."/>
            <person name="Lopez-Garcia S."/>
            <person name="Luque E.M."/>
            <person name="Marcos A.T."/>
            <person name="Martin J."/>
            <person name="McCluskey K."/>
            <person name="Medina H.R."/>
            <person name="Miralles-Duran A."/>
            <person name="Miyazaki A."/>
            <person name="Munoz-Torres E."/>
            <person name="Oguiza J.A."/>
            <person name="Ohm R."/>
            <person name="Olmedo M."/>
            <person name="Orejas M."/>
            <person name="Ortiz-Castellanos L."/>
            <person name="Pisabarro A.G."/>
            <person name="Rodriguez-Romero J."/>
            <person name="Ruiz-Herrera J."/>
            <person name="Ruiz-Vazquez R."/>
            <person name="Sanz C."/>
            <person name="Schackwitz W."/>
            <person name="Schmutz J."/>
            <person name="Shahriari M."/>
            <person name="Shelest E."/>
            <person name="Silva-Franco F."/>
            <person name="Soanes D."/>
            <person name="Syed K."/>
            <person name="Tagua V.G."/>
            <person name="Talbot N.J."/>
            <person name="Thon M."/>
            <person name="De vries R.P."/>
            <person name="Wiebenga A."/>
            <person name="Yadav J.S."/>
            <person name="Braun E.L."/>
            <person name="Baker S."/>
            <person name="Garre V."/>
            <person name="Horwitz B."/>
            <person name="Torres-Martinez S."/>
            <person name="Idnurm A."/>
            <person name="Herrera-Estrella A."/>
            <person name="Gabaldon T."/>
            <person name="Grigoriev I.V."/>
        </authorList>
    </citation>
    <scope>NUCLEOTIDE SEQUENCE [LARGE SCALE GENOMIC DNA]</scope>
    <source>
        <strain evidence="2">NRRL 1555(-)</strain>
    </source>
</reference>
<organism evidence="1 2">
    <name type="scientific">Phycomyces blakesleeanus (strain ATCC 8743b / DSM 1359 / FGSC 10004 / NBRC 33097 / NRRL 1555)</name>
    <dbReference type="NCBI Taxonomy" id="763407"/>
    <lineage>
        <taxon>Eukaryota</taxon>
        <taxon>Fungi</taxon>
        <taxon>Fungi incertae sedis</taxon>
        <taxon>Mucoromycota</taxon>
        <taxon>Mucoromycotina</taxon>
        <taxon>Mucoromycetes</taxon>
        <taxon>Mucorales</taxon>
        <taxon>Phycomycetaceae</taxon>
        <taxon>Phycomyces</taxon>
    </lineage>
</organism>
<evidence type="ECO:0000313" key="2">
    <source>
        <dbReference type="Proteomes" id="UP000077315"/>
    </source>
</evidence>
<dbReference type="VEuPathDB" id="FungiDB:PHYBLDRAFT_174429"/>
<dbReference type="EMBL" id="KV441024">
    <property type="protein sequence ID" value="OAD67390.1"/>
    <property type="molecule type" value="Genomic_DNA"/>
</dbReference>
<dbReference type="InParanoid" id="A0A167K6Z6"/>
<name>A0A167K6Z6_PHYB8</name>
<accession>A0A167K6Z6</accession>
<evidence type="ECO:0000313" key="1">
    <source>
        <dbReference type="EMBL" id="OAD67390.1"/>
    </source>
</evidence>
<protein>
    <submittedName>
        <fullName evidence="1">Uncharacterized protein</fullName>
    </submittedName>
</protein>
<keyword evidence="2" id="KW-1185">Reference proteome</keyword>
<dbReference type="GeneID" id="28998150"/>
<dbReference type="Proteomes" id="UP000077315">
    <property type="component" value="Unassembled WGS sequence"/>
</dbReference>
<dbReference type="AlphaFoldDB" id="A0A167K6Z6"/>
<dbReference type="RefSeq" id="XP_018285430.1">
    <property type="nucleotide sequence ID" value="XM_018437244.1"/>
</dbReference>
<dbReference type="STRING" id="763407.A0A167K6Z6"/>
<proteinExistence type="predicted"/>
<sequence length="505" mass="56529">MSANLATDIHTQSSLVPRIAMDQSNTPLFHGLAGTFVVDRPAEGMEWTLVPLRNDLASAISLSTMEHTSPHTAETTTREGSCYVDNAQLVEHPLVSSPPPAVVPPTNLYPLSPGPSRTRLHQPCYSEEPTLEHDCVGHKLRRLEDQGFDDNANTIILNCDCNHFRRSYNCIQHTYIDWAHHHNVSPFISNPVHIVNYLAYDATHLKWKASTCQAYHSVILDLYSDKDFIIKDSTYIEFFSVLNEQNLLSFHYPTYDIALVIQFIHNLGPNDTMNAIDLTHKLCWLLAICEFMCPTDLERVDDHHTSRDNGILCLVIVASKEKRSGRCIKRVVAIQPHEDPLLCPVATYLAYKSNIAFSVCIWPHSVLSQVTLQQLVRDVHNYNRPIESERISKHIQFLIEKIPSPSGALLPKARALGPTLALASGALVEDILVHGSWASSAIFDTFYHLIDGNIAESLSLRIIGIGLQPSALANNTRIILLSSMILFTKIFQTTNAHYVYNKGGQ</sequence>
<dbReference type="OrthoDB" id="2438604at2759"/>